<dbReference type="Proteomes" id="UP001144280">
    <property type="component" value="Unassembled WGS sequence"/>
</dbReference>
<feature type="transmembrane region" description="Helical" evidence="7">
    <location>
        <begin position="148"/>
        <end position="167"/>
    </location>
</feature>
<accession>A0ABQ5R6T5</accession>
<evidence type="ECO:0000256" key="2">
    <source>
        <dbReference type="ARBA" id="ARBA00022692"/>
    </source>
</evidence>
<dbReference type="SUPFAM" id="SSF90123">
    <property type="entry name" value="ABC transporter transmembrane region"/>
    <property type="match status" value="1"/>
</dbReference>
<dbReference type="Gene3D" id="3.40.50.300">
    <property type="entry name" value="P-loop containing nucleotide triphosphate hydrolases"/>
    <property type="match status" value="1"/>
</dbReference>
<proteinExistence type="predicted"/>
<dbReference type="InterPro" id="IPR036640">
    <property type="entry name" value="ABC1_TM_sf"/>
</dbReference>
<evidence type="ECO:0000256" key="5">
    <source>
        <dbReference type="ARBA" id="ARBA00022989"/>
    </source>
</evidence>
<dbReference type="SMART" id="SM00382">
    <property type="entry name" value="AAA"/>
    <property type="match status" value="1"/>
</dbReference>
<feature type="transmembrane region" description="Helical" evidence="7">
    <location>
        <begin position="44"/>
        <end position="64"/>
    </location>
</feature>
<dbReference type="PANTHER" id="PTHR43394">
    <property type="entry name" value="ATP-DEPENDENT PERMEASE MDL1, MITOCHONDRIAL"/>
    <property type="match status" value="1"/>
</dbReference>
<dbReference type="PROSITE" id="PS50929">
    <property type="entry name" value="ABC_TM1F"/>
    <property type="match status" value="1"/>
</dbReference>
<dbReference type="GO" id="GO:0005524">
    <property type="term" value="F:ATP binding"/>
    <property type="evidence" value="ECO:0007669"/>
    <property type="project" value="UniProtKB-KW"/>
</dbReference>
<feature type="transmembrane region" description="Helical" evidence="7">
    <location>
        <begin position="237"/>
        <end position="257"/>
    </location>
</feature>
<reference evidence="10" key="1">
    <citation type="submission" date="2022-12" db="EMBL/GenBank/DDBJ databases">
        <title>New Phytohabitans aurantiacus sp. RD004123 nov., an actinomycete isolated from soil.</title>
        <authorList>
            <person name="Triningsih D.W."/>
            <person name="Harunari E."/>
            <person name="Igarashi Y."/>
        </authorList>
    </citation>
    <scope>NUCLEOTIDE SEQUENCE</scope>
    <source>
        <strain evidence="10">RD004123</strain>
    </source>
</reference>
<keyword evidence="3" id="KW-0547">Nucleotide-binding</keyword>
<keyword evidence="4 10" id="KW-0067">ATP-binding</keyword>
<dbReference type="InterPro" id="IPR003439">
    <property type="entry name" value="ABC_transporter-like_ATP-bd"/>
</dbReference>
<keyword evidence="5 7" id="KW-1133">Transmembrane helix</keyword>
<dbReference type="PROSITE" id="PS00211">
    <property type="entry name" value="ABC_TRANSPORTER_1"/>
    <property type="match status" value="1"/>
</dbReference>
<dbReference type="EMBL" id="BSDI01000046">
    <property type="protein sequence ID" value="GLI01602.1"/>
    <property type="molecule type" value="Genomic_DNA"/>
</dbReference>
<evidence type="ECO:0000259" key="9">
    <source>
        <dbReference type="PROSITE" id="PS50929"/>
    </source>
</evidence>
<evidence type="ECO:0000313" key="10">
    <source>
        <dbReference type="EMBL" id="GLI01602.1"/>
    </source>
</evidence>
<dbReference type="PROSITE" id="PS50893">
    <property type="entry name" value="ABC_TRANSPORTER_2"/>
    <property type="match status" value="1"/>
</dbReference>
<dbReference type="InterPro" id="IPR011527">
    <property type="entry name" value="ABC1_TM_dom"/>
</dbReference>
<organism evidence="10 11">
    <name type="scientific">Phytohabitans aurantiacus</name>
    <dbReference type="NCBI Taxonomy" id="3016789"/>
    <lineage>
        <taxon>Bacteria</taxon>
        <taxon>Bacillati</taxon>
        <taxon>Actinomycetota</taxon>
        <taxon>Actinomycetes</taxon>
        <taxon>Micromonosporales</taxon>
        <taxon>Micromonosporaceae</taxon>
    </lineage>
</organism>
<evidence type="ECO:0000256" key="1">
    <source>
        <dbReference type="ARBA" id="ARBA00004651"/>
    </source>
</evidence>
<name>A0ABQ5R6T5_9ACTN</name>
<evidence type="ECO:0000259" key="8">
    <source>
        <dbReference type="PROSITE" id="PS50893"/>
    </source>
</evidence>
<feature type="transmembrane region" description="Helical" evidence="7">
    <location>
        <begin position="16"/>
        <end position="38"/>
    </location>
</feature>
<dbReference type="Pfam" id="PF00005">
    <property type="entry name" value="ABC_tran"/>
    <property type="match status" value="1"/>
</dbReference>
<keyword evidence="11" id="KW-1185">Reference proteome</keyword>
<evidence type="ECO:0000256" key="7">
    <source>
        <dbReference type="SAM" id="Phobius"/>
    </source>
</evidence>
<dbReference type="SUPFAM" id="SSF52540">
    <property type="entry name" value="P-loop containing nucleoside triphosphate hydrolases"/>
    <property type="match status" value="1"/>
</dbReference>
<dbReference type="PANTHER" id="PTHR43394:SF1">
    <property type="entry name" value="ATP-BINDING CASSETTE SUB-FAMILY B MEMBER 10, MITOCHONDRIAL"/>
    <property type="match status" value="1"/>
</dbReference>
<sequence length="547" mass="55238">MTTASFGAVARRGGRWLPFVAVAALSGTAVTLALPAVLGRAIDAIVAGGGSGTWVALAGGLVALGVAGELLGAYAGTITVATAAAWLRERLVRHVLSAGRGVDAGDLVSRVSANAVDAAQAGPTAVSVATAILPPAGSLVLLTLIDPWLALAFLCGLALVGAVLRAFTRRTAEVVGAYQRAQGRIAARLTEALGGARTIAAAGTTEREERRVLAPLADLRAEGERTWRVLARSSGQAAAAGPLVLVAVLAAGGLALAAGRISAGDLFAAGRYAVIGAGLGGLTGTLAGLARARAALHRVGEVLARPTIQYGPAALPPGPGRLEFRGVAVRSGDATLLDGVDLAVPGGAAVAVVGRSGAGKSVLAAVAARLRDPDEGEVRLDGVPLTDLSHGALRAAVGCAFERPVLIGGTVADAVGLGLARDRVRGAALATHADDFVSRLPLGYDTPLADAPMSGGERQRLGLARAWHAERLLVLDDATSSLDTVTEMQISRTLTADGRGRTRLIVTHRAATASRADLVVWLDAGRVRAVGSHAALCDDPDYRAVFV</sequence>
<feature type="transmembrane region" description="Helical" evidence="7">
    <location>
        <begin position="269"/>
        <end position="290"/>
    </location>
</feature>
<protein>
    <submittedName>
        <fullName evidence="10">ABC transporter ATP-binding protein</fullName>
    </submittedName>
</protein>
<feature type="domain" description="ABC transmembrane type-1" evidence="9">
    <location>
        <begin position="19"/>
        <end position="291"/>
    </location>
</feature>
<comment type="subcellular location">
    <subcellularLocation>
        <location evidence="1">Cell membrane</location>
        <topology evidence="1">Multi-pass membrane protein</topology>
    </subcellularLocation>
</comment>
<keyword evidence="2 7" id="KW-0812">Transmembrane</keyword>
<gene>
    <name evidence="10" type="ORF">Pa4123_68780</name>
</gene>
<dbReference type="RefSeq" id="WP_281902748.1">
    <property type="nucleotide sequence ID" value="NZ_BSDI01000046.1"/>
</dbReference>
<dbReference type="InterPro" id="IPR017871">
    <property type="entry name" value="ABC_transporter-like_CS"/>
</dbReference>
<evidence type="ECO:0000256" key="4">
    <source>
        <dbReference type="ARBA" id="ARBA00022840"/>
    </source>
</evidence>
<evidence type="ECO:0000256" key="3">
    <source>
        <dbReference type="ARBA" id="ARBA00022741"/>
    </source>
</evidence>
<evidence type="ECO:0000313" key="11">
    <source>
        <dbReference type="Proteomes" id="UP001144280"/>
    </source>
</evidence>
<feature type="domain" description="ABC transporter" evidence="8">
    <location>
        <begin position="322"/>
        <end position="547"/>
    </location>
</feature>
<dbReference type="InterPro" id="IPR039421">
    <property type="entry name" value="Type_1_exporter"/>
</dbReference>
<dbReference type="Pfam" id="PF00664">
    <property type="entry name" value="ABC_membrane"/>
    <property type="match status" value="1"/>
</dbReference>
<dbReference type="InterPro" id="IPR003593">
    <property type="entry name" value="AAA+_ATPase"/>
</dbReference>
<keyword evidence="6 7" id="KW-0472">Membrane</keyword>
<comment type="caution">
    <text evidence="10">The sequence shown here is derived from an EMBL/GenBank/DDBJ whole genome shotgun (WGS) entry which is preliminary data.</text>
</comment>
<evidence type="ECO:0000256" key="6">
    <source>
        <dbReference type="ARBA" id="ARBA00023136"/>
    </source>
</evidence>
<dbReference type="InterPro" id="IPR027417">
    <property type="entry name" value="P-loop_NTPase"/>
</dbReference>
<dbReference type="Gene3D" id="1.20.1560.10">
    <property type="entry name" value="ABC transporter type 1, transmembrane domain"/>
    <property type="match status" value="1"/>
</dbReference>